<keyword evidence="2 3" id="KW-0975">Bacterial flagellum</keyword>
<keyword evidence="6" id="KW-0969">Cilium</keyword>
<organism evidence="6 7">
    <name type="scientific">Comamonas jiangduensis</name>
    <dbReference type="NCBI Taxonomy" id="1194168"/>
    <lineage>
        <taxon>Bacteria</taxon>
        <taxon>Pseudomonadati</taxon>
        <taxon>Pseudomonadota</taxon>
        <taxon>Betaproteobacteria</taxon>
        <taxon>Burkholderiales</taxon>
        <taxon>Comamonadaceae</taxon>
        <taxon>Comamonas</taxon>
    </lineage>
</organism>
<dbReference type="PRINTS" id="PR00207">
    <property type="entry name" value="FLAGELLIN"/>
</dbReference>
<evidence type="ECO:0000256" key="1">
    <source>
        <dbReference type="ARBA" id="ARBA00005709"/>
    </source>
</evidence>
<dbReference type="Pfam" id="PF00700">
    <property type="entry name" value="Flagellin_C"/>
    <property type="match status" value="1"/>
</dbReference>
<comment type="similarity">
    <text evidence="1 3">Belongs to the bacterial flagellin family.</text>
</comment>
<dbReference type="Gene3D" id="1.20.1330.10">
    <property type="entry name" value="f41 fragment of flagellin, N-terminal domain"/>
    <property type="match status" value="2"/>
</dbReference>
<gene>
    <name evidence="6" type="ORF">ACBP88_10340</name>
</gene>
<dbReference type="InterPro" id="IPR001029">
    <property type="entry name" value="Flagellin_N"/>
</dbReference>
<comment type="function">
    <text evidence="3">Flagellin is the subunit protein which polymerizes to form the filaments of bacterial flagella.</text>
</comment>
<accession>A0ABV4IDB2</accession>
<dbReference type="PANTHER" id="PTHR42792:SF2">
    <property type="entry name" value="FLAGELLIN"/>
    <property type="match status" value="1"/>
</dbReference>
<protein>
    <recommendedName>
        <fullName evidence="3">Flagellin</fullName>
    </recommendedName>
</protein>
<feature type="domain" description="Flagellin C-terminal" evidence="5">
    <location>
        <begin position="479"/>
        <end position="564"/>
    </location>
</feature>
<keyword evidence="6" id="KW-0282">Flagellum</keyword>
<dbReference type="Gene3D" id="3.30.70.2120">
    <property type="match status" value="1"/>
</dbReference>
<dbReference type="Proteomes" id="UP001567350">
    <property type="component" value="Unassembled WGS sequence"/>
</dbReference>
<feature type="domain" description="Flagellin N-terminal" evidence="4">
    <location>
        <begin position="5"/>
        <end position="142"/>
    </location>
</feature>
<reference evidence="6 7" key="1">
    <citation type="submission" date="2024-08" db="EMBL/GenBank/DDBJ databases">
        <authorList>
            <person name="Feng Z."/>
            <person name="Ronholm J."/>
        </authorList>
    </citation>
    <scope>NUCLEOTIDE SEQUENCE [LARGE SCALE GENOMIC DNA]</scope>
    <source>
        <strain evidence="6 7">4-AB0-8</strain>
    </source>
</reference>
<name>A0ABV4IDB2_9BURK</name>
<dbReference type="EMBL" id="JBGJLR010000010">
    <property type="protein sequence ID" value="MEZ2739839.1"/>
    <property type="molecule type" value="Genomic_DNA"/>
</dbReference>
<comment type="subcellular location">
    <subcellularLocation>
        <location evidence="3">Secreted</location>
    </subcellularLocation>
    <subcellularLocation>
        <location evidence="3">Bacterial flagellum</location>
    </subcellularLocation>
</comment>
<evidence type="ECO:0000256" key="2">
    <source>
        <dbReference type="ARBA" id="ARBA00023143"/>
    </source>
</evidence>
<evidence type="ECO:0000313" key="6">
    <source>
        <dbReference type="EMBL" id="MEZ2739839.1"/>
    </source>
</evidence>
<dbReference type="InterPro" id="IPR001492">
    <property type="entry name" value="Flagellin"/>
</dbReference>
<dbReference type="InterPro" id="IPR046358">
    <property type="entry name" value="Flagellin_C"/>
</dbReference>
<dbReference type="InterPro" id="IPR042187">
    <property type="entry name" value="Flagellin_C_sub2"/>
</dbReference>
<evidence type="ECO:0000256" key="3">
    <source>
        <dbReference type="RuleBase" id="RU362073"/>
    </source>
</evidence>
<dbReference type="PANTHER" id="PTHR42792">
    <property type="entry name" value="FLAGELLIN"/>
    <property type="match status" value="1"/>
</dbReference>
<keyword evidence="6" id="KW-0966">Cell projection</keyword>
<dbReference type="Gene3D" id="2.170.280.10">
    <property type="entry name" value="f41 fragment of flagellin, middle domain"/>
    <property type="match status" value="1"/>
</dbReference>
<dbReference type="Pfam" id="PF00669">
    <property type="entry name" value="Flagellin_N"/>
    <property type="match status" value="1"/>
</dbReference>
<dbReference type="Gene3D" id="6.10.10.10">
    <property type="entry name" value="Flagellar export chaperone, C-terminal domain"/>
    <property type="match status" value="1"/>
</dbReference>
<keyword evidence="3" id="KW-0964">Secreted</keyword>
<sequence>MAATINTNIASINAQRNLSLSGQSLNTTMQRLSSGLRVNSAKDDAAGLAIAERMNTQVKGLTVAARNANDGISLAQTAEGALGKVGDMLQRMRELAVQASNATNSASDRKALQAEVKQLSSEIDRVAKQTNFNGQKILDGSFAGAVFQVGANSGDNVTLGALADTRASMVSNVSYATNSTTFDTNDTPDAAIKDFDQAIPANTLKIKAGEFTVDLEGIDPANSSLERIGQVITAINNKTADTGVTAYMTLKEGTQEYEIAFMSSKLDASNEPLSVRFLGFTAETTGIGDTFAKTTEADIANSFAALTALAPSATATPFNQADFDQQLSRLQDKFPLLNEIPAVKAAIDTYQAAPNIANAFALAGTLTTGTGNVSDNLATVINAKEAFEASSKDHTAITTYTTALTAFNATKFPAPATALSGTSTPAEVEAELARITGLETGDIFASTLDINDATKHFKLDQRGVDDIDVTTQEGAWIALKKIDSAVDQINGARATLGAMQTRFENAVNNIDIQVENLSAARGRIMDADFAVETANLSRTQILQQAGTAMVAQANQIPQNVLQLLQS</sequence>
<evidence type="ECO:0000259" key="4">
    <source>
        <dbReference type="Pfam" id="PF00669"/>
    </source>
</evidence>
<evidence type="ECO:0000313" key="7">
    <source>
        <dbReference type="Proteomes" id="UP001567350"/>
    </source>
</evidence>
<evidence type="ECO:0000259" key="5">
    <source>
        <dbReference type="Pfam" id="PF00700"/>
    </source>
</evidence>
<keyword evidence="7" id="KW-1185">Reference proteome</keyword>
<dbReference type="RefSeq" id="WP_370892314.1">
    <property type="nucleotide sequence ID" value="NZ_JBGJLR010000010.1"/>
</dbReference>
<dbReference type="SUPFAM" id="SSF64518">
    <property type="entry name" value="Phase 1 flagellin"/>
    <property type="match status" value="1"/>
</dbReference>
<comment type="caution">
    <text evidence="6">The sequence shown here is derived from an EMBL/GenBank/DDBJ whole genome shotgun (WGS) entry which is preliminary data.</text>
</comment>
<proteinExistence type="inferred from homology"/>